<dbReference type="RefSeq" id="WP_187055730.1">
    <property type="nucleotide sequence ID" value="NZ_CP060412.1"/>
</dbReference>
<sequence>MANNEGDSNTVAPHVLSTPPPIRLGRKLASGSRGHLPYVNSKKTLAAPSQAQTRTLPAIGTTWCYSNGGDQPLQLTLKSVDSGVATYEMGNGGPTTVLMKERIDTYTPIRSNSTEQSRKLVFPLIKGKQWTDTVDETVTAPLGSTASWQYHYHAVVTSEVTGTEKRQVGAGTFDTIVIERYTTWTKSNPRSSDPILHDQRCASESCSVEGVSKEILWYAPSVGRGVLRAYTQTTAAFANYSQRDDILRTASDLVTELVGYGEHQSCAATSPGSLARTPEVPWFGFPLRPNNTWEFMMQRNVAPD</sequence>
<evidence type="ECO:0000256" key="1">
    <source>
        <dbReference type="SAM" id="MobiDB-lite"/>
    </source>
</evidence>
<dbReference type="EMBL" id="CP060412">
    <property type="protein sequence ID" value="QNK00250.1"/>
    <property type="molecule type" value="Genomic_DNA"/>
</dbReference>
<dbReference type="Gene3D" id="2.40.360.20">
    <property type="match status" value="1"/>
</dbReference>
<reference evidence="2 3" key="1">
    <citation type="submission" date="2020-08" db="EMBL/GenBank/DDBJ databases">
        <title>Dyella sp. G9 isolated from forest soil.</title>
        <authorList>
            <person name="Fu J."/>
            <person name="Qiu L."/>
        </authorList>
    </citation>
    <scope>NUCLEOTIDE SEQUENCE [LARGE SCALE GENOMIC DNA]</scope>
    <source>
        <strain evidence="2 3">G9</strain>
    </source>
</reference>
<gene>
    <name evidence="2" type="ORF">H8F01_14140</name>
</gene>
<feature type="compositionally biased region" description="Polar residues" evidence="1">
    <location>
        <begin position="1"/>
        <end position="11"/>
    </location>
</feature>
<protein>
    <submittedName>
        <fullName evidence="2">Uncharacterized protein</fullName>
    </submittedName>
</protein>
<proteinExistence type="predicted"/>
<organism evidence="2 3">
    <name type="scientific">Dyella telluris</name>
    <dbReference type="NCBI Taxonomy" id="2763498"/>
    <lineage>
        <taxon>Bacteria</taxon>
        <taxon>Pseudomonadati</taxon>
        <taxon>Pseudomonadota</taxon>
        <taxon>Gammaproteobacteria</taxon>
        <taxon>Lysobacterales</taxon>
        <taxon>Rhodanobacteraceae</taxon>
        <taxon>Dyella</taxon>
    </lineage>
</organism>
<feature type="region of interest" description="Disordered" evidence="1">
    <location>
        <begin position="1"/>
        <end position="22"/>
    </location>
</feature>
<evidence type="ECO:0000313" key="2">
    <source>
        <dbReference type="EMBL" id="QNK00250.1"/>
    </source>
</evidence>
<dbReference type="AlphaFoldDB" id="A0A7G8Q0E2"/>
<evidence type="ECO:0000313" key="3">
    <source>
        <dbReference type="Proteomes" id="UP000515873"/>
    </source>
</evidence>
<keyword evidence="3" id="KW-1185">Reference proteome</keyword>
<accession>A0A7G8Q0E2</accession>
<dbReference type="Proteomes" id="UP000515873">
    <property type="component" value="Chromosome"/>
</dbReference>
<dbReference type="KEGG" id="dtl:H8F01_14140"/>
<name>A0A7G8Q0E2_9GAMM</name>